<dbReference type="InterPro" id="IPR000873">
    <property type="entry name" value="AMP-dep_synth/lig_dom"/>
</dbReference>
<dbReference type="Gene3D" id="3.40.50.12820">
    <property type="match status" value="1"/>
</dbReference>
<evidence type="ECO:0008006" key="6">
    <source>
        <dbReference type="Google" id="ProtNLM"/>
    </source>
</evidence>
<reference evidence="5" key="1">
    <citation type="journal article" date="2014" name="Front. Microbiol.">
        <title>High frequency of phylogenetically diverse reductive dehalogenase-homologous genes in deep subseafloor sedimentary metagenomes.</title>
        <authorList>
            <person name="Kawai M."/>
            <person name="Futagami T."/>
            <person name="Toyoda A."/>
            <person name="Takaki Y."/>
            <person name="Nishi S."/>
            <person name="Hori S."/>
            <person name="Arai W."/>
            <person name="Tsubouchi T."/>
            <person name="Morono Y."/>
            <person name="Uchiyama I."/>
            <person name="Ito T."/>
            <person name="Fujiyama A."/>
            <person name="Inagaki F."/>
            <person name="Takami H."/>
        </authorList>
    </citation>
    <scope>NUCLEOTIDE SEQUENCE</scope>
    <source>
        <strain evidence="5">Expedition CK06-06</strain>
    </source>
</reference>
<dbReference type="PANTHER" id="PTHR43352:SF1">
    <property type="entry name" value="ANTHRANILATE--COA LIGASE"/>
    <property type="match status" value="1"/>
</dbReference>
<dbReference type="GO" id="GO:0016878">
    <property type="term" value="F:acid-thiol ligase activity"/>
    <property type="evidence" value="ECO:0007669"/>
    <property type="project" value="TreeGrafter"/>
</dbReference>
<sequence length="392" mass="42554">LQAAAATDYTAPTVNDEICFWLYTSGSTGTPKAAVHVHATLGFTAACYGAQVLRLTEGDIVHSVSKMFFAYGLGNSMVHPLSVGATTVLASERPTPNSVANHLRTHGVTVLFAVPTFYAAFLAADPIEREAVKLRCCLSAGEALPVSIGQSWRERFAVDIFDGLGSTEMVSTFLTNRPGAIRPGTSGKPVPGFALRLVDEAGAVVAQGEMGELQVRGPTTAIMYWNDRERSRSTFLGEWLRSGDKYMQDADGYYVYCGRRDDMMKVGGIYVSPFEVEGALLNHPDVLEAAVAAWPDEDGLIRPKAFVVLKPSGKPNEAMALALREHCRKQLATFKYPRWIEFRTELPKTATGKIRRFKLREEAARDDRTGAPAIDGGDIVDDVAATSNQDVA</sequence>
<dbReference type="Pfam" id="PF13193">
    <property type="entry name" value="AMP-binding_C"/>
    <property type="match status" value="1"/>
</dbReference>
<dbReference type="EMBL" id="BARU01005591">
    <property type="protein sequence ID" value="GAH38580.1"/>
    <property type="molecule type" value="Genomic_DNA"/>
</dbReference>
<dbReference type="InterPro" id="IPR011957">
    <property type="entry name" value="Benz_CoA_lig"/>
</dbReference>
<evidence type="ECO:0000256" key="1">
    <source>
        <dbReference type="ARBA" id="ARBA00022598"/>
    </source>
</evidence>
<dbReference type="InterPro" id="IPR045851">
    <property type="entry name" value="AMP-bd_C_sf"/>
</dbReference>
<feature type="non-terminal residue" evidence="5">
    <location>
        <position position="1"/>
    </location>
</feature>
<evidence type="ECO:0000259" key="3">
    <source>
        <dbReference type="Pfam" id="PF00501"/>
    </source>
</evidence>
<protein>
    <recommendedName>
        <fullName evidence="6">AMP-dependent synthetase/ligase domain-containing protein</fullName>
    </recommendedName>
</protein>
<evidence type="ECO:0000256" key="2">
    <source>
        <dbReference type="SAM" id="MobiDB-lite"/>
    </source>
</evidence>
<proteinExistence type="predicted"/>
<feature type="region of interest" description="Disordered" evidence="2">
    <location>
        <begin position="368"/>
        <end position="392"/>
    </location>
</feature>
<keyword evidence="1" id="KW-0436">Ligase</keyword>
<dbReference type="InterPro" id="IPR025110">
    <property type="entry name" value="AMP-bd_C"/>
</dbReference>
<dbReference type="NCBIfam" id="TIGR02262">
    <property type="entry name" value="benz_CoA_lig"/>
    <property type="match status" value="1"/>
</dbReference>
<evidence type="ECO:0000313" key="5">
    <source>
        <dbReference type="EMBL" id="GAH38580.1"/>
    </source>
</evidence>
<dbReference type="GO" id="GO:0016405">
    <property type="term" value="F:CoA-ligase activity"/>
    <property type="evidence" value="ECO:0007669"/>
    <property type="project" value="InterPro"/>
</dbReference>
<dbReference type="PANTHER" id="PTHR43352">
    <property type="entry name" value="ACETYL-COA SYNTHETASE"/>
    <property type="match status" value="1"/>
</dbReference>
<dbReference type="GO" id="GO:0044550">
    <property type="term" value="P:secondary metabolite biosynthetic process"/>
    <property type="evidence" value="ECO:0007669"/>
    <property type="project" value="TreeGrafter"/>
</dbReference>
<feature type="domain" description="AMP-dependent synthetase/ligase" evidence="3">
    <location>
        <begin position="11"/>
        <end position="225"/>
    </location>
</feature>
<dbReference type="Gene3D" id="2.30.38.10">
    <property type="entry name" value="Luciferase, Domain 3"/>
    <property type="match status" value="1"/>
</dbReference>
<gene>
    <name evidence="5" type="ORF">S03H2_10916</name>
</gene>
<dbReference type="Gene3D" id="3.40.50.980">
    <property type="match status" value="1"/>
</dbReference>
<evidence type="ECO:0000259" key="4">
    <source>
        <dbReference type="Pfam" id="PF13193"/>
    </source>
</evidence>
<comment type="caution">
    <text evidence="5">The sequence shown here is derived from an EMBL/GenBank/DDBJ whole genome shotgun (WGS) entry which is preliminary data.</text>
</comment>
<dbReference type="AlphaFoldDB" id="X1G1B5"/>
<dbReference type="Pfam" id="PF00501">
    <property type="entry name" value="AMP-binding"/>
    <property type="match status" value="1"/>
</dbReference>
<name>X1G1B5_9ZZZZ</name>
<dbReference type="GO" id="GO:0005524">
    <property type="term" value="F:ATP binding"/>
    <property type="evidence" value="ECO:0007669"/>
    <property type="project" value="InterPro"/>
</dbReference>
<organism evidence="5">
    <name type="scientific">marine sediment metagenome</name>
    <dbReference type="NCBI Taxonomy" id="412755"/>
    <lineage>
        <taxon>unclassified sequences</taxon>
        <taxon>metagenomes</taxon>
        <taxon>ecological metagenomes</taxon>
    </lineage>
</organism>
<accession>X1G1B5</accession>
<feature type="domain" description="AMP-binding enzyme C-terminal" evidence="4">
    <location>
        <begin position="275"/>
        <end position="353"/>
    </location>
</feature>
<dbReference type="Gene3D" id="3.30.300.30">
    <property type="match status" value="1"/>
</dbReference>
<dbReference type="SUPFAM" id="SSF56801">
    <property type="entry name" value="Acetyl-CoA synthetase-like"/>
    <property type="match status" value="1"/>
</dbReference>